<keyword evidence="3" id="KW-1185">Reference proteome</keyword>
<evidence type="ECO:0000313" key="3">
    <source>
        <dbReference type="Proteomes" id="UP001302602"/>
    </source>
</evidence>
<evidence type="ECO:0000256" key="1">
    <source>
        <dbReference type="SAM" id="SignalP"/>
    </source>
</evidence>
<comment type="caution">
    <text evidence="2">The sequence shown here is derived from an EMBL/GenBank/DDBJ whole genome shotgun (WGS) entry which is preliminary data.</text>
</comment>
<reference evidence="2" key="2">
    <citation type="submission" date="2023-05" db="EMBL/GenBank/DDBJ databases">
        <authorList>
            <consortium name="Lawrence Berkeley National Laboratory"/>
            <person name="Steindorff A."/>
            <person name="Hensen N."/>
            <person name="Bonometti L."/>
            <person name="Westerberg I."/>
            <person name="Brannstrom I.O."/>
            <person name="Guillou S."/>
            <person name="Cros-Aarteil S."/>
            <person name="Calhoun S."/>
            <person name="Haridas S."/>
            <person name="Kuo A."/>
            <person name="Mondo S."/>
            <person name="Pangilinan J."/>
            <person name="Riley R."/>
            <person name="Labutti K."/>
            <person name="Andreopoulos B."/>
            <person name="Lipzen A."/>
            <person name="Chen C."/>
            <person name="Yanf M."/>
            <person name="Daum C."/>
            <person name="Ng V."/>
            <person name="Clum A."/>
            <person name="Ohm R."/>
            <person name="Martin F."/>
            <person name="Silar P."/>
            <person name="Natvig D."/>
            <person name="Lalanne C."/>
            <person name="Gautier V."/>
            <person name="Ament-Velasquez S.L."/>
            <person name="Kruys A."/>
            <person name="Hutchinson M.I."/>
            <person name="Powell A.J."/>
            <person name="Barry K."/>
            <person name="Miller A.N."/>
            <person name="Grigoriev I.V."/>
            <person name="Debuchy R."/>
            <person name="Gladieux P."/>
            <person name="Thoren M.H."/>
            <person name="Johannesson H."/>
        </authorList>
    </citation>
    <scope>NUCLEOTIDE SEQUENCE</scope>
    <source>
        <strain evidence="2">CBS 731.68</strain>
    </source>
</reference>
<dbReference type="AlphaFoldDB" id="A0AAN6Z9F2"/>
<sequence>MQTLCVFLLSLLARATIVAAPPPSSLAIRDDATPNVNSAHMNYLVARRPVRRIIFDTYVVIGDDETFGDQNFGRNQDQKTIPIDNEFGSSGIRPFRSASRG</sequence>
<keyword evidence="1" id="KW-0732">Signal</keyword>
<organism evidence="2 3">
    <name type="scientific">Parathielavia appendiculata</name>
    <dbReference type="NCBI Taxonomy" id="2587402"/>
    <lineage>
        <taxon>Eukaryota</taxon>
        <taxon>Fungi</taxon>
        <taxon>Dikarya</taxon>
        <taxon>Ascomycota</taxon>
        <taxon>Pezizomycotina</taxon>
        <taxon>Sordariomycetes</taxon>
        <taxon>Sordariomycetidae</taxon>
        <taxon>Sordariales</taxon>
        <taxon>Chaetomiaceae</taxon>
        <taxon>Parathielavia</taxon>
    </lineage>
</organism>
<accession>A0AAN6Z9F2</accession>
<dbReference type="GeneID" id="87827755"/>
<protein>
    <submittedName>
        <fullName evidence="2">Uncharacterized protein</fullName>
    </submittedName>
</protein>
<name>A0AAN6Z9F2_9PEZI</name>
<proteinExistence type="predicted"/>
<feature type="chain" id="PRO_5042852228" evidence="1">
    <location>
        <begin position="20"/>
        <end position="101"/>
    </location>
</feature>
<reference evidence="2" key="1">
    <citation type="journal article" date="2023" name="Mol. Phylogenet. Evol.">
        <title>Genome-scale phylogeny and comparative genomics of the fungal order Sordariales.</title>
        <authorList>
            <person name="Hensen N."/>
            <person name="Bonometti L."/>
            <person name="Westerberg I."/>
            <person name="Brannstrom I.O."/>
            <person name="Guillou S."/>
            <person name="Cros-Aarteil S."/>
            <person name="Calhoun S."/>
            <person name="Haridas S."/>
            <person name="Kuo A."/>
            <person name="Mondo S."/>
            <person name="Pangilinan J."/>
            <person name="Riley R."/>
            <person name="LaButti K."/>
            <person name="Andreopoulos B."/>
            <person name="Lipzen A."/>
            <person name="Chen C."/>
            <person name="Yan M."/>
            <person name="Daum C."/>
            <person name="Ng V."/>
            <person name="Clum A."/>
            <person name="Steindorff A."/>
            <person name="Ohm R.A."/>
            <person name="Martin F."/>
            <person name="Silar P."/>
            <person name="Natvig D.O."/>
            <person name="Lalanne C."/>
            <person name="Gautier V."/>
            <person name="Ament-Velasquez S.L."/>
            <person name="Kruys A."/>
            <person name="Hutchinson M.I."/>
            <person name="Powell A.J."/>
            <person name="Barry K."/>
            <person name="Miller A.N."/>
            <person name="Grigoriev I.V."/>
            <person name="Debuchy R."/>
            <person name="Gladieux P."/>
            <person name="Hiltunen Thoren M."/>
            <person name="Johannesson H."/>
        </authorList>
    </citation>
    <scope>NUCLEOTIDE SEQUENCE</scope>
    <source>
        <strain evidence="2">CBS 731.68</strain>
    </source>
</reference>
<dbReference type="RefSeq" id="XP_062653542.1">
    <property type="nucleotide sequence ID" value="XM_062790986.1"/>
</dbReference>
<feature type="signal peptide" evidence="1">
    <location>
        <begin position="1"/>
        <end position="19"/>
    </location>
</feature>
<dbReference type="EMBL" id="MU853223">
    <property type="protein sequence ID" value="KAK4129771.1"/>
    <property type="molecule type" value="Genomic_DNA"/>
</dbReference>
<dbReference type="Proteomes" id="UP001302602">
    <property type="component" value="Unassembled WGS sequence"/>
</dbReference>
<gene>
    <name evidence="2" type="ORF">N657DRAFT_630581</name>
</gene>
<evidence type="ECO:0000313" key="2">
    <source>
        <dbReference type="EMBL" id="KAK4129771.1"/>
    </source>
</evidence>